<dbReference type="Proteomes" id="UP000266723">
    <property type="component" value="Unassembled WGS sequence"/>
</dbReference>
<feature type="domain" description="Reverse transcriptase zinc-binding" evidence="1">
    <location>
        <begin position="51"/>
        <end position="102"/>
    </location>
</feature>
<dbReference type="PANTHER" id="PTHR33116:SF66">
    <property type="entry name" value="REVERSE TRANSCRIPTASE ZINC-BINDING DOMAIN-CONTAINING PROTEIN"/>
    <property type="match status" value="1"/>
</dbReference>
<dbReference type="InterPro" id="IPR026960">
    <property type="entry name" value="RVT-Znf"/>
</dbReference>
<reference evidence="2 3" key="1">
    <citation type="journal article" date="2020" name="BMC Genomics">
        <title>Intraspecific diversification of the crop wild relative Brassica cretica Lam. using demographic model selection.</title>
        <authorList>
            <person name="Kioukis A."/>
            <person name="Michalopoulou V.A."/>
            <person name="Briers L."/>
            <person name="Pirintsos S."/>
            <person name="Studholme D.J."/>
            <person name="Pavlidis P."/>
            <person name="Sarris P.F."/>
        </authorList>
    </citation>
    <scope>NUCLEOTIDE SEQUENCE [LARGE SCALE GENOMIC DNA]</scope>
    <source>
        <strain evidence="3">cv. PFS-1207/04</strain>
    </source>
</reference>
<organism evidence="2 3">
    <name type="scientific">Brassica cretica</name>
    <name type="common">Mustard</name>
    <dbReference type="NCBI Taxonomy" id="69181"/>
    <lineage>
        <taxon>Eukaryota</taxon>
        <taxon>Viridiplantae</taxon>
        <taxon>Streptophyta</taxon>
        <taxon>Embryophyta</taxon>
        <taxon>Tracheophyta</taxon>
        <taxon>Spermatophyta</taxon>
        <taxon>Magnoliopsida</taxon>
        <taxon>eudicotyledons</taxon>
        <taxon>Gunneridae</taxon>
        <taxon>Pentapetalae</taxon>
        <taxon>rosids</taxon>
        <taxon>malvids</taxon>
        <taxon>Brassicales</taxon>
        <taxon>Brassicaceae</taxon>
        <taxon>Brassiceae</taxon>
        <taxon>Brassica</taxon>
    </lineage>
</organism>
<dbReference type="EMBL" id="QGKV02000832">
    <property type="protein sequence ID" value="KAF3546501.1"/>
    <property type="molecule type" value="Genomic_DNA"/>
</dbReference>
<dbReference type="PANTHER" id="PTHR33116">
    <property type="entry name" value="REVERSE TRANSCRIPTASE ZINC-BINDING DOMAIN-CONTAINING PROTEIN-RELATED-RELATED"/>
    <property type="match status" value="1"/>
</dbReference>
<gene>
    <name evidence="2" type="ORF">DY000_02004988</name>
</gene>
<name>A0ABQ7C2V4_BRACR</name>
<evidence type="ECO:0000313" key="3">
    <source>
        <dbReference type="Proteomes" id="UP000266723"/>
    </source>
</evidence>
<protein>
    <recommendedName>
        <fullName evidence="1">Reverse transcriptase zinc-binding domain-containing protein</fullName>
    </recommendedName>
</protein>
<evidence type="ECO:0000313" key="2">
    <source>
        <dbReference type="EMBL" id="KAF3546501.1"/>
    </source>
</evidence>
<proteinExistence type="predicted"/>
<comment type="caution">
    <text evidence="2">The sequence shown here is derived from an EMBL/GenBank/DDBJ whole genome shotgun (WGS) entry which is preliminary data.</text>
</comment>
<keyword evidence="3" id="KW-1185">Reference proteome</keyword>
<sequence length="203" mass="24142">MKQNEWAIRGQRNRHYHDLYAAIVEEPVPAPHRGRDVVLWRNGDDDYRDTYSFITWLAVKNRLSTGDRMRAWGLTQGCTLCGERDEKRDHLFFACPYSFTVWHGLANHILGSYTDPDWQLTLDHLQGLRLGDMDTILIKMLFQMTIYHLWCERNARRHHKSWMSVDAMRTAIDKMMRNRISSLKYRAGHKLAGLLHRWFLHTM</sequence>
<dbReference type="Pfam" id="PF13966">
    <property type="entry name" value="zf-RVT"/>
    <property type="match status" value="1"/>
</dbReference>
<accession>A0ABQ7C2V4</accession>
<evidence type="ECO:0000259" key="1">
    <source>
        <dbReference type="Pfam" id="PF13966"/>
    </source>
</evidence>